<feature type="region of interest" description="Disordered" evidence="1">
    <location>
        <begin position="1613"/>
        <end position="1674"/>
    </location>
</feature>
<feature type="region of interest" description="Disordered" evidence="1">
    <location>
        <begin position="936"/>
        <end position="955"/>
    </location>
</feature>
<dbReference type="Proteomes" id="UP001386955">
    <property type="component" value="Unassembled WGS sequence"/>
</dbReference>
<evidence type="ECO:0000256" key="1">
    <source>
        <dbReference type="SAM" id="MobiDB-lite"/>
    </source>
</evidence>
<feature type="region of interest" description="Disordered" evidence="1">
    <location>
        <begin position="1"/>
        <end position="90"/>
    </location>
</feature>
<feature type="compositionally biased region" description="Basic and acidic residues" evidence="1">
    <location>
        <begin position="1217"/>
        <end position="1227"/>
    </location>
</feature>
<feature type="region of interest" description="Disordered" evidence="1">
    <location>
        <begin position="635"/>
        <end position="655"/>
    </location>
</feature>
<feature type="region of interest" description="Disordered" evidence="1">
    <location>
        <begin position="332"/>
        <end position="506"/>
    </location>
</feature>
<feature type="region of interest" description="Disordered" evidence="1">
    <location>
        <begin position="520"/>
        <end position="551"/>
    </location>
</feature>
<feature type="compositionally biased region" description="Low complexity" evidence="1">
    <location>
        <begin position="2356"/>
        <end position="2367"/>
    </location>
</feature>
<feature type="compositionally biased region" description="Polar residues" evidence="1">
    <location>
        <begin position="1048"/>
        <end position="1064"/>
    </location>
</feature>
<feature type="region of interest" description="Disordered" evidence="1">
    <location>
        <begin position="2237"/>
        <end position="2367"/>
    </location>
</feature>
<feature type="compositionally biased region" description="Basic and acidic residues" evidence="1">
    <location>
        <begin position="741"/>
        <end position="755"/>
    </location>
</feature>
<feature type="compositionally biased region" description="Basic residues" evidence="1">
    <location>
        <begin position="2341"/>
        <end position="2353"/>
    </location>
</feature>
<feature type="compositionally biased region" description="Basic and acidic residues" evidence="1">
    <location>
        <begin position="1028"/>
        <end position="1047"/>
    </location>
</feature>
<feature type="region of interest" description="Disordered" evidence="1">
    <location>
        <begin position="564"/>
        <end position="584"/>
    </location>
</feature>
<feature type="compositionally biased region" description="Polar residues" evidence="1">
    <location>
        <begin position="729"/>
        <end position="740"/>
    </location>
</feature>
<name>A0AAN9SFK7_PSOTE</name>
<feature type="compositionally biased region" description="Polar residues" evidence="1">
    <location>
        <begin position="475"/>
        <end position="486"/>
    </location>
</feature>
<accession>A0AAN9SFK7</accession>
<feature type="compositionally biased region" description="Basic and acidic residues" evidence="1">
    <location>
        <begin position="781"/>
        <end position="794"/>
    </location>
</feature>
<feature type="compositionally biased region" description="Basic and acidic residues" evidence="1">
    <location>
        <begin position="639"/>
        <end position="655"/>
    </location>
</feature>
<feature type="region of interest" description="Disordered" evidence="1">
    <location>
        <begin position="1241"/>
        <end position="1266"/>
    </location>
</feature>
<organism evidence="2 3">
    <name type="scientific">Psophocarpus tetragonolobus</name>
    <name type="common">Winged bean</name>
    <name type="synonym">Dolichos tetragonolobus</name>
    <dbReference type="NCBI Taxonomy" id="3891"/>
    <lineage>
        <taxon>Eukaryota</taxon>
        <taxon>Viridiplantae</taxon>
        <taxon>Streptophyta</taxon>
        <taxon>Embryophyta</taxon>
        <taxon>Tracheophyta</taxon>
        <taxon>Spermatophyta</taxon>
        <taxon>Magnoliopsida</taxon>
        <taxon>eudicotyledons</taxon>
        <taxon>Gunneridae</taxon>
        <taxon>Pentapetalae</taxon>
        <taxon>rosids</taxon>
        <taxon>fabids</taxon>
        <taxon>Fabales</taxon>
        <taxon>Fabaceae</taxon>
        <taxon>Papilionoideae</taxon>
        <taxon>50 kb inversion clade</taxon>
        <taxon>NPAAA clade</taxon>
        <taxon>indigoferoid/millettioid clade</taxon>
        <taxon>Phaseoleae</taxon>
        <taxon>Psophocarpus</taxon>
    </lineage>
</organism>
<proteinExistence type="predicted"/>
<evidence type="ECO:0000313" key="3">
    <source>
        <dbReference type="Proteomes" id="UP001386955"/>
    </source>
</evidence>
<feature type="region of interest" description="Disordered" evidence="1">
    <location>
        <begin position="1217"/>
        <end position="1236"/>
    </location>
</feature>
<protein>
    <submittedName>
        <fullName evidence="2">Uncharacterized protein</fullName>
    </submittedName>
</protein>
<dbReference type="PANTHER" id="PTHR35511">
    <property type="entry name" value="A-KINASE ANCHOR-LIKE PROTEIN"/>
    <property type="match status" value="1"/>
</dbReference>
<feature type="compositionally biased region" description="Basic and acidic residues" evidence="1">
    <location>
        <begin position="360"/>
        <end position="372"/>
    </location>
</feature>
<reference evidence="2 3" key="1">
    <citation type="submission" date="2024-01" db="EMBL/GenBank/DDBJ databases">
        <title>The genomes of 5 underutilized Papilionoideae crops provide insights into root nodulation and disease resistanc.</title>
        <authorList>
            <person name="Jiang F."/>
        </authorList>
    </citation>
    <scope>NUCLEOTIDE SEQUENCE [LARGE SCALE GENOMIC DNA]</scope>
    <source>
        <strain evidence="2">DUOXIRENSHENG_FW03</strain>
        <tissue evidence="2">Leaves</tissue>
    </source>
</reference>
<feature type="compositionally biased region" description="Basic and acidic residues" evidence="1">
    <location>
        <begin position="394"/>
        <end position="409"/>
    </location>
</feature>
<feature type="compositionally biased region" description="Basic and acidic residues" evidence="1">
    <location>
        <begin position="272"/>
        <end position="285"/>
    </location>
</feature>
<comment type="caution">
    <text evidence="2">The sequence shown here is derived from an EMBL/GenBank/DDBJ whole genome shotgun (WGS) entry which is preliminary data.</text>
</comment>
<feature type="region of interest" description="Disordered" evidence="1">
    <location>
        <begin position="272"/>
        <end position="297"/>
    </location>
</feature>
<feature type="region of interest" description="Disordered" evidence="1">
    <location>
        <begin position="1028"/>
        <end position="1085"/>
    </location>
</feature>
<feature type="compositionally biased region" description="Basic and acidic residues" evidence="1">
    <location>
        <begin position="962"/>
        <end position="974"/>
    </location>
</feature>
<feature type="region of interest" description="Disordered" evidence="1">
    <location>
        <begin position="1728"/>
        <end position="1747"/>
    </location>
</feature>
<evidence type="ECO:0000313" key="2">
    <source>
        <dbReference type="EMBL" id="KAK7395724.1"/>
    </source>
</evidence>
<feature type="compositionally biased region" description="Basic and acidic residues" evidence="1">
    <location>
        <begin position="708"/>
        <end position="725"/>
    </location>
</feature>
<feature type="compositionally biased region" description="Polar residues" evidence="1">
    <location>
        <begin position="344"/>
        <end position="357"/>
    </location>
</feature>
<feature type="compositionally biased region" description="Basic and acidic residues" evidence="1">
    <location>
        <begin position="1664"/>
        <end position="1674"/>
    </location>
</feature>
<feature type="compositionally biased region" description="Basic and acidic residues" evidence="1">
    <location>
        <begin position="487"/>
        <end position="502"/>
    </location>
</feature>
<feature type="region of interest" description="Disordered" evidence="1">
    <location>
        <begin position="706"/>
        <end position="803"/>
    </location>
</feature>
<feature type="compositionally biased region" description="Basic and acidic residues" evidence="1">
    <location>
        <begin position="22"/>
        <end position="35"/>
    </location>
</feature>
<gene>
    <name evidence="2" type="ORF">VNO78_16291</name>
</gene>
<feature type="compositionally biased region" description="Basic and acidic residues" evidence="1">
    <location>
        <begin position="939"/>
        <end position="954"/>
    </location>
</feature>
<feature type="compositionally biased region" description="Basic and acidic residues" evidence="1">
    <location>
        <begin position="1628"/>
        <end position="1653"/>
    </location>
</feature>
<feature type="compositionally biased region" description="Polar residues" evidence="1">
    <location>
        <begin position="541"/>
        <end position="551"/>
    </location>
</feature>
<dbReference type="PANTHER" id="PTHR35511:SF2">
    <property type="entry name" value="A-KINASE ANCHOR-LIKE PROTEIN"/>
    <property type="match status" value="1"/>
</dbReference>
<feature type="compositionally biased region" description="Basic and acidic residues" evidence="1">
    <location>
        <begin position="1192"/>
        <end position="1207"/>
    </location>
</feature>
<feature type="compositionally biased region" description="Basic and acidic residues" evidence="1">
    <location>
        <begin position="520"/>
        <end position="540"/>
    </location>
</feature>
<dbReference type="EMBL" id="JAYMYS010000004">
    <property type="protein sequence ID" value="KAK7395724.1"/>
    <property type="molecule type" value="Genomic_DNA"/>
</dbReference>
<sequence length="2367" mass="265398">MQGMPDEKALQSIPNTWLAENKAIDESGQDERQPEAEFTEEQGPKHDTQQIMGIITANDTKEQEQDPKEKLGAEDNGKFNQEEAKGIEGKKYQLTDEELQTTLQTSACVGHTDLISQQVTLQHKDELEGIMSEIELHGKSNVEEPEPIEEKSKAEFIEKINKVESPKYNMEETAQIIITNDTEEQKEVLESDPKEKLVIAVSGKFNQEETKAQLPDEEVPTTLSTPASVLGHIDQISQQQTLHNHESEGIDNAKSYITDIELHGKFTVVEEPETKQNDNMEREEQTYLQSEESSMPTFTANMVTAEGYLASERSTKLSDDAKLDQQEIVESYSVENLEKKNEGDITSQDATDATQSAEVEISKSETEGEPESKALQSILNTRPVKNETLADSSEEQRQPEAEFKEKINKEVQSPTDDMEETAEIITTNDTKEQKEVLASNPKEKQGIEVDEKFNLEESHGNEEETKAQLPDEEVQTTLSTPASTLSHTDRISQKQTQHKDESESIDNAKSCIAEIELHGKSSVVEKPENKQNDTIEREEQTYLQSEEPSIPTFTTNIVTAEGHLASESSTKLSDDPEVDQQESIESYSVKYLDNKTESDVNSEEAREAIQLGDVEISMSKTEGVPEDKALESILNTRSAKNETLAERSEEERQPEAEFIEKINKVQSPTYDMEETEEIITANDTEEQKEVQASDLKEKLGIEVYGKFNQEEAERNEEETKAHLTDEEVQTTLSTPASTLGHSDRISHQESQHNDESEGIDNAKSCMPEIELHGKSTVVEEPENKQKDNIEREEQTYIQSEESRMSTFTTNIVTAEGNLASESSTNLSDDAEVNQQETVESYSVKNLENKTESDINSKEATEAIQSVDVEISKSETEGVPEDKALQLILNTRSVKKETFTKSSEERQPEAEFIEKINKEVQSPICDMEENAEIITANDTEEQKEVSAFDPKEKLGNEYGAKFNQEEAKGNGEETKAQLPDEEVQTTFSTPASILGPTDQISQQQTLHNDELEMIDNAKSCIPDIEHHGKFTDVEEPEKQNENIEKEKQTYLQSEESSMPTFTANIVTAEEHPASESSIKLSDDTEVNQQQSVESYLVVNLEKKNESDITSEEATDAIQLADVEISKSETEGVPEDKTLQSILNTRSVKNETLADSSEGERQPEPEFIEKINKEVQTAKYDLEEIAEIITPNDTEERKEVPASDPKENLGIEVYGKFNQEEAKGNEEQTKAQLPDEEVQTTLSTPASLLGHTDKISQQQTLYSDESERIDNAKNYIPEIELHGKSTVAEEPEEPETKEIHSIKKEEQAYLQSEESSEPTLTTSYVTAEGHLASESSTKLSDNIKVDGQETVGSYLVENLEKNESDITSVEATNAIKSADMEMSKSKTKGLIEDEIWEILSTPEIVQVDTEQIIQQTLYKDESEATDDVQSCIAKTELDRMITVVEEPDQPKTKVNVVIVEEEQADNQSQGSSIQSVITNCIVPEGRRASESSTKISYDMNEQKTVEDLEIKDASKITEEDLEIKDASKITAEEVTNDKELSNVEIEKSETEGVPEDNVLQTLANAALVRNETVDESHKKEIQSVEEFEETYTKVQTPQYEFNAKEDILEKETCQLTAKDEQKSESQSVLHNEETKDMKHPYSDGETAEINHTHDTEEQEDFSVSPTKEKLVVEDDEKFNQEEAKRIDEATKTQLLNTARESLKEEEVQPKFATPATVQGDLDQILHKQTLHNDESEAIDNSRSCIPENEPERMSIVFEDLNQPEMMANFSIVKEEQRDHQSEPSSRQSANSNYINAVLQISESSAKLCDDVDQQKTVDSHSDSVNNLESKDASVPVDKAMQTLPSTISAGIEEVDKSIQEIHTEAKLALTDTGEGPISEKESEAKKEVSEYVLENTFDLYKATSQTIVENGQKAELLSEQQSQETTVTDHLNLEGETIKINPTNEIEEHEKVKASHNRETLETDNDGNFIQEEEKEMEKATERQLLKTATESVPKDQVQSTVVKGETVEGIVQEQTIEEKESAAIDNNTGRPENELEQMVNVVEAIDQHETMAKISVVNEEHASHHCEQSNMETVISKHVNSEGMVTVENNTKSSYNVEELKKVLDSNTIENSEIKNGRKIMLEEASNMKEATGMELKRPEIENVHEDEAISTVPTIPSSVKVEIVDKSIQKATHKEVEPEVTNTIEEQRAENDFAKNMEVLKASELHKAPGNTSLEDIKKAEVQSEAKRQDIMITKHPYLESQETEEISPSNYTKELEKEHQVTKPRGVSESVYADITEQTETEKPETQEVETTQLDNTKEDEFEKISPSSSFSVISRDSQDTDTKVSQKKSHGILSGVGSKVKHSISKVKKAITGKSSHPKTSPSSK</sequence>
<feature type="region of interest" description="Disordered" evidence="1">
    <location>
        <begin position="961"/>
        <end position="982"/>
    </location>
</feature>
<keyword evidence="3" id="KW-1185">Reference proteome</keyword>
<feature type="compositionally biased region" description="Polar residues" evidence="1">
    <location>
        <begin position="286"/>
        <end position="297"/>
    </location>
</feature>
<feature type="compositionally biased region" description="Basic and acidic residues" evidence="1">
    <location>
        <begin position="429"/>
        <end position="466"/>
    </location>
</feature>
<feature type="region of interest" description="Disordered" evidence="1">
    <location>
        <begin position="1187"/>
        <end position="1209"/>
    </location>
</feature>
<feature type="compositionally biased region" description="Basic and acidic residues" evidence="1">
    <location>
        <begin position="59"/>
        <end position="90"/>
    </location>
</feature>
<feature type="region of interest" description="Disordered" evidence="1">
    <location>
        <begin position="1698"/>
        <end position="1717"/>
    </location>
</feature>
<feature type="compositionally biased region" description="Low complexity" evidence="1">
    <location>
        <begin position="2307"/>
        <end position="2317"/>
    </location>
</feature>